<organism evidence="1 2">
    <name type="scientific">Turicibacter sanguinis</name>
    <dbReference type="NCBI Taxonomy" id="154288"/>
    <lineage>
        <taxon>Bacteria</taxon>
        <taxon>Bacillati</taxon>
        <taxon>Bacillota</taxon>
        <taxon>Erysipelotrichia</taxon>
        <taxon>Erysipelotrichales</taxon>
        <taxon>Turicibacteraceae</taxon>
        <taxon>Turicibacter</taxon>
    </lineage>
</organism>
<dbReference type="PANTHER" id="PTHR33802:SF1">
    <property type="entry name" value="XK-RELATED PROTEIN"/>
    <property type="match status" value="1"/>
</dbReference>
<sequence>MNKKFIFTFFNVVSYVFLLVCSFFINGKTAFSVAGAQPLITPAPYAFLIWIIIYLLFGIWIIRFGFKSTEYDVAYQKVSRFIPLVFCFAGGSLLVGQPIAVFCIIGSLLMTVFSYISCRHATSKSSFFRVPLSVYLSWISIASLIETLIVLKSRWGVELFGLSETFWTIFLLMFIGFIAITILSTQQDFIYPSVIIWASIGIAMNHLNHASIFITCCGVILLIGLMMDYMKRITEK</sequence>
<reference evidence="1 2" key="1">
    <citation type="journal article" date="2019" name="Nat. Med.">
        <title>A library of human gut bacterial isolates paired with longitudinal multiomics data enables mechanistic microbiome research.</title>
        <authorList>
            <person name="Poyet M."/>
            <person name="Groussin M."/>
            <person name="Gibbons S.M."/>
            <person name="Avila-Pacheco J."/>
            <person name="Jiang X."/>
            <person name="Kearney S.M."/>
            <person name="Perrotta A.R."/>
            <person name="Berdy B."/>
            <person name="Zhao S."/>
            <person name="Lieberman T.D."/>
            <person name="Swanson P.K."/>
            <person name="Smith M."/>
            <person name="Roesemann S."/>
            <person name="Alexander J.E."/>
            <person name="Rich S.A."/>
            <person name="Livny J."/>
            <person name="Vlamakis H."/>
            <person name="Clish C."/>
            <person name="Bullock K."/>
            <person name="Deik A."/>
            <person name="Scott J."/>
            <person name="Pierce K.A."/>
            <person name="Xavier R.J."/>
            <person name="Alm E.J."/>
        </authorList>
    </citation>
    <scope>NUCLEOTIDE SEQUENCE [LARGE SCALE GENOMIC DNA]</scope>
    <source>
        <strain evidence="1 2">BIOML-A198</strain>
    </source>
</reference>
<dbReference type="OrthoDB" id="5189031at2"/>
<dbReference type="GeneID" id="60059776"/>
<name>A0A173TVH8_9FIRM</name>
<protein>
    <submittedName>
        <fullName evidence="1">Uncharacterized protein</fullName>
    </submittedName>
</protein>
<evidence type="ECO:0000313" key="1">
    <source>
        <dbReference type="EMBL" id="MTK20585.1"/>
    </source>
</evidence>
<gene>
    <name evidence="1" type="ORF">GMA92_03925</name>
</gene>
<dbReference type="PANTHER" id="PTHR33802">
    <property type="entry name" value="SI:CH211-161H7.5-RELATED"/>
    <property type="match status" value="1"/>
</dbReference>
<evidence type="ECO:0000313" key="2">
    <source>
        <dbReference type="Proteomes" id="UP000487649"/>
    </source>
</evidence>
<proteinExistence type="predicted"/>
<dbReference type="AlphaFoldDB" id="A0A173TVH8"/>
<dbReference type="Proteomes" id="UP000487649">
    <property type="component" value="Unassembled WGS sequence"/>
</dbReference>
<accession>A0A173TVH8</accession>
<comment type="caution">
    <text evidence="1">The sequence shown here is derived from an EMBL/GenBank/DDBJ whole genome shotgun (WGS) entry which is preliminary data.</text>
</comment>
<dbReference type="RefSeq" id="WP_006784696.1">
    <property type="nucleotide sequence ID" value="NZ_CAJJOK010000013.1"/>
</dbReference>
<dbReference type="EMBL" id="WMQE01000006">
    <property type="protein sequence ID" value="MTK20585.1"/>
    <property type="molecule type" value="Genomic_DNA"/>
</dbReference>